<comment type="similarity">
    <text evidence="2 5">Belongs to the glycosyl hydrolase 72 family.</text>
</comment>
<feature type="region of interest" description="Disordered" evidence="6">
    <location>
        <begin position="383"/>
        <end position="403"/>
    </location>
</feature>
<organism evidence="7 8">
    <name type="scientific">Lachnellula hyalina</name>
    <dbReference type="NCBI Taxonomy" id="1316788"/>
    <lineage>
        <taxon>Eukaryota</taxon>
        <taxon>Fungi</taxon>
        <taxon>Dikarya</taxon>
        <taxon>Ascomycota</taxon>
        <taxon>Pezizomycotina</taxon>
        <taxon>Leotiomycetes</taxon>
        <taxon>Helotiales</taxon>
        <taxon>Lachnaceae</taxon>
        <taxon>Lachnellula</taxon>
    </lineage>
</organism>
<evidence type="ECO:0000256" key="4">
    <source>
        <dbReference type="ARBA" id="ARBA00023180"/>
    </source>
</evidence>
<dbReference type="PANTHER" id="PTHR31468">
    <property type="entry name" value="1,3-BETA-GLUCANOSYLTRANSFERASE GAS1"/>
    <property type="match status" value="1"/>
</dbReference>
<dbReference type="OrthoDB" id="421038at2759"/>
<dbReference type="RefSeq" id="XP_031002818.1">
    <property type="nucleotide sequence ID" value="XM_031153372.1"/>
</dbReference>
<reference evidence="7 8" key="1">
    <citation type="submission" date="2018-05" db="EMBL/GenBank/DDBJ databases">
        <title>Genome sequencing and assembly of the regulated plant pathogen Lachnellula willkommii and related sister species for the development of diagnostic species identification markers.</title>
        <authorList>
            <person name="Giroux E."/>
            <person name="Bilodeau G."/>
        </authorList>
    </citation>
    <scope>NUCLEOTIDE SEQUENCE [LARGE SCALE GENOMIC DNA]</scope>
    <source>
        <strain evidence="7 8">CBS 185.66</strain>
    </source>
</reference>
<dbReference type="SUPFAM" id="SSF51445">
    <property type="entry name" value="(Trans)glycosidases"/>
    <property type="match status" value="1"/>
</dbReference>
<dbReference type="Gene3D" id="3.20.20.80">
    <property type="entry name" value="Glycosidases"/>
    <property type="match status" value="1"/>
</dbReference>
<dbReference type="AlphaFoldDB" id="A0A8H8QYE5"/>
<keyword evidence="8" id="KW-1185">Reference proteome</keyword>
<proteinExistence type="inferred from homology"/>
<protein>
    <recommendedName>
        <fullName evidence="5">1,3-beta-glucanosyltransferase</fullName>
        <ecNumber evidence="5">2.4.1.-</ecNumber>
    </recommendedName>
</protein>
<comment type="function">
    <text evidence="5">Splits internally a 1,3-beta-glucan molecule and transfers the newly generated reducing end (the donor) to the non-reducing end of another 1,3-beta-glucan molecule (the acceptor) forming a 1,3-beta linkage, resulting in the elongation of 1,3-beta-glucan chains in the cell wall.</text>
</comment>
<keyword evidence="5" id="KW-0449">Lipoprotein</keyword>
<dbReference type="PANTHER" id="PTHR31468:SF8">
    <property type="entry name" value="1,3-BETA-GLUCANOSYLTRANSFERASE GAS2"/>
    <property type="match status" value="1"/>
</dbReference>
<keyword evidence="5" id="KW-0336">GPI-anchor</keyword>
<feature type="chain" id="PRO_5034748658" description="1,3-beta-glucanosyltransferase" evidence="5">
    <location>
        <begin position="22"/>
        <end position="451"/>
    </location>
</feature>
<keyword evidence="5" id="KW-0472">Membrane</keyword>
<evidence type="ECO:0000256" key="6">
    <source>
        <dbReference type="SAM" id="MobiDB-lite"/>
    </source>
</evidence>
<evidence type="ECO:0000313" key="8">
    <source>
        <dbReference type="Proteomes" id="UP000431533"/>
    </source>
</evidence>
<evidence type="ECO:0000313" key="7">
    <source>
        <dbReference type="EMBL" id="TVY24030.1"/>
    </source>
</evidence>
<keyword evidence="4" id="KW-0325">Glycoprotein</keyword>
<dbReference type="GO" id="GO:0098552">
    <property type="term" value="C:side of membrane"/>
    <property type="evidence" value="ECO:0007669"/>
    <property type="project" value="UniProtKB-KW"/>
</dbReference>
<dbReference type="GO" id="GO:0071970">
    <property type="term" value="P:fungal-type cell wall (1-&gt;3)-beta-D-glucan biosynthetic process"/>
    <property type="evidence" value="ECO:0007669"/>
    <property type="project" value="TreeGrafter"/>
</dbReference>
<evidence type="ECO:0000256" key="1">
    <source>
        <dbReference type="ARBA" id="ARBA00004609"/>
    </source>
</evidence>
<keyword evidence="3 5" id="KW-0732">Signal</keyword>
<dbReference type="GO" id="GO:0031505">
    <property type="term" value="P:fungal-type cell wall organization"/>
    <property type="evidence" value="ECO:0007669"/>
    <property type="project" value="TreeGrafter"/>
</dbReference>
<dbReference type="Proteomes" id="UP000431533">
    <property type="component" value="Unassembled WGS sequence"/>
</dbReference>
<dbReference type="GO" id="GO:0042124">
    <property type="term" value="F:1,3-beta-glucanosyltransferase activity"/>
    <property type="evidence" value="ECO:0007669"/>
    <property type="project" value="TreeGrafter"/>
</dbReference>
<evidence type="ECO:0000256" key="2">
    <source>
        <dbReference type="ARBA" id="ARBA00007528"/>
    </source>
</evidence>
<keyword evidence="5 7" id="KW-0808">Transferase</keyword>
<dbReference type="GeneID" id="41988650"/>
<evidence type="ECO:0000256" key="3">
    <source>
        <dbReference type="ARBA" id="ARBA00022729"/>
    </source>
</evidence>
<dbReference type="EC" id="2.4.1.-" evidence="5"/>
<feature type="signal peptide" evidence="5">
    <location>
        <begin position="1"/>
        <end position="21"/>
    </location>
</feature>
<comment type="subcellular location">
    <subcellularLocation>
        <location evidence="1 5">Cell membrane</location>
        <topology evidence="1 5">Lipid-anchor</topology>
        <topology evidence="1 5">GPI-anchor</topology>
    </subcellularLocation>
</comment>
<name>A0A8H8QYE5_9HELO</name>
<dbReference type="GO" id="GO:0005886">
    <property type="term" value="C:plasma membrane"/>
    <property type="evidence" value="ECO:0007669"/>
    <property type="project" value="UniProtKB-SubCell"/>
</dbReference>
<dbReference type="EMBL" id="QGMH01000149">
    <property type="protein sequence ID" value="TVY24030.1"/>
    <property type="molecule type" value="Genomic_DNA"/>
</dbReference>
<evidence type="ECO:0000256" key="5">
    <source>
        <dbReference type="RuleBase" id="RU361209"/>
    </source>
</evidence>
<gene>
    <name evidence="7" type="primary">gas2</name>
    <name evidence="7" type="ORF">LHYA1_G008452</name>
</gene>
<sequence>MFRQLFRAALLLNTAISVVSAIPTISVKGAKFFADGQQFFIKGLAYQGTPSDPLVDTTQCQLDAKAMQTIGTNSIRVYHANPLVNHDGCMEAFSEVGIYVWLDLDTFNTTIIETSPAWTQEQFFAFAAVMDVFQQYDNLAGFWIGNEVINTASGTPAAPYVKAAVADMKSYMATKQYRQIPIGYSAADIAALRPMLQNYLACGGDLKQSIDFFGLNSYEWCGESTFETSGYAQLQNLTHGYPVPIFFSETGCNVPTPRTFGDQAAIFGPHMLGTWSGSIIYEWVQEMNDYGVVTYPNGQIYSGAPVPVQPDFDTLAEVWKGIEPQGVAEEDYNPTVSALPCPVPSDGWWVDGNVPVPTLGQAVVHAAAASVRLVPSASAMSTSSSGSISSTSASTTHTGSGSILPTAAAATTSQKASSTAGATTTTSKAAGSQVVVPVLGGGLLWLLGLMI</sequence>
<dbReference type="InterPro" id="IPR004886">
    <property type="entry name" value="Glucanosyltransferase"/>
</dbReference>
<dbReference type="InterPro" id="IPR017853">
    <property type="entry name" value="GH"/>
</dbReference>
<comment type="caution">
    <text evidence="7">The sequence shown here is derived from an EMBL/GenBank/DDBJ whole genome shotgun (WGS) entry which is preliminary data.</text>
</comment>
<dbReference type="Pfam" id="PF03198">
    <property type="entry name" value="Glyco_hydro_72"/>
    <property type="match status" value="1"/>
</dbReference>
<accession>A0A8H8QYE5</accession>